<accession>A0A0F9MGY2</accession>
<comment type="caution">
    <text evidence="1">The sequence shown here is derived from an EMBL/GenBank/DDBJ whole genome shotgun (WGS) entry which is preliminary data.</text>
</comment>
<protein>
    <submittedName>
        <fullName evidence="1">Uncharacterized protein</fullName>
    </submittedName>
</protein>
<dbReference type="EMBL" id="LAZR01008894">
    <property type="protein sequence ID" value="KKM75915.1"/>
    <property type="molecule type" value="Genomic_DNA"/>
</dbReference>
<name>A0A0F9MGY2_9ZZZZ</name>
<organism evidence="1">
    <name type="scientific">marine sediment metagenome</name>
    <dbReference type="NCBI Taxonomy" id="412755"/>
    <lineage>
        <taxon>unclassified sequences</taxon>
        <taxon>metagenomes</taxon>
        <taxon>ecological metagenomes</taxon>
    </lineage>
</organism>
<dbReference type="AlphaFoldDB" id="A0A0F9MGY2"/>
<evidence type="ECO:0000313" key="1">
    <source>
        <dbReference type="EMBL" id="KKM75915.1"/>
    </source>
</evidence>
<proteinExistence type="predicted"/>
<reference evidence="1" key="1">
    <citation type="journal article" date="2015" name="Nature">
        <title>Complex archaea that bridge the gap between prokaryotes and eukaryotes.</title>
        <authorList>
            <person name="Spang A."/>
            <person name="Saw J.H."/>
            <person name="Jorgensen S.L."/>
            <person name="Zaremba-Niedzwiedzka K."/>
            <person name="Martijn J."/>
            <person name="Lind A.E."/>
            <person name="van Eijk R."/>
            <person name="Schleper C."/>
            <person name="Guy L."/>
            <person name="Ettema T.J."/>
        </authorList>
    </citation>
    <scope>NUCLEOTIDE SEQUENCE</scope>
</reference>
<gene>
    <name evidence="1" type="ORF">LCGC14_1385320</name>
</gene>
<sequence>MVLVRRKKKGTKFGTLQKSGRVTNVRTINLNRIKSSDPLAFAFGKFKGETTGTPIPRDKDLAPEFKRGFGEGRAIRIRRRKKK</sequence>